<sequence length="65" mass="7446">MQMKKRTEGLEWVFIAALIIPVIILGKMKLHQRNLAQFLIISLICVVAVLTGYFLFCKSAHKKDD</sequence>
<gene>
    <name evidence="2" type="ORF">WMQ36_21445</name>
</gene>
<keyword evidence="1" id="KW-1133">Transmembrane helix</keyword>
<name>A0ABV1DCR7_9FIRM</name>
<proteinExistence type="predicted"/>
<evidence type="ECO:0000256" key="1">
    <source>
        <dbReference type="SAM" id="Phobius"/>
    </source>
</evidence>
<dbReference type="RefSeq" id="WP_008725101.1">
    <property type="nucleotide sequence ID" value="NZ_JBBMFM010000111.1"/>
</dbReference>
<dbReference type="Proteomes" id="UP001454086">
    <property type="component" value="Unassembled WGS sequence"/>
</dbReference>
<protein>
    <submittedName>
        <fullName evidence="2">Uncharacterized protein</fullName>
    </submittedName>
</protein>
<feature type="transmembrane region" description="Helical" evidence="1">
    <location>
        <begin position="36"/>
        <end position="56"/>
    </location>
</feature>
<keyword evidence="1" id="KW-0812">Transmembrane</keyword>
<evidence type="ECO:0000313" key="2">
    <source>
        <dbReference type="EMBL" id="MEQ2427533.1"/>
    </source>
</evidence>
<accession>A0ABV1DCR7</accession>
<feature type="transmembrane region" description="Helical" evidence="1">
    <location>
        <begin position="12"/>
        <end position="30"/>
    </location>
</feature>
<evidence type="ECO:0000313" key="3">
    <source>
        <dbReference type="Proteomes" id="UP001454086"/>
    </source>
</evidence>
<keyword evidence="1" id="KW-0472">Membrane</keyword>
<dbReference type="EMBL" id="JBBMFM010000111">
    <property type="protein sequence ID" value="MEQ2427533.1"/>
    <property type="molecule type" value="Genomic_DNA"/>
</dbReference>
<comment type="caution">
    <text evidence="2">The sequence shown here is derived from an EMBL/GenBank/DDBJ whole genome shotgun (WGS) entry which is preliminary data.</text>
</comment>
<organism evidence="2 3">
    <name type="scientific">Enterocloster hominis</name>
    <name type="common">ex Hitch et al. 2024</name>
    <dbReference type="NCBI Taxonomy" id="1917870"/>
    <lineage>
        <taxon>Bacteria</taxon>
        <taxon>Bacillati</taxon>
        <taxon>Bacillota</taxon>
        <taxon>Clostridia</taxon>
        <taxon>Lachnospirales</taxon>
        <taxon>Lachnospiraceae</taxon>
        <taxon>Enterocloster</taxon>
    </lineage>
</organism>
<reference evidence="2 3" key="1">
    <citation type="submission" date="2024-03" db="EMBL/GenBank/DDBJ databases">
        <title>Human intestinal bacterial collection.</title>
        <authorList>
            <person name="Pauvert C."/>
            <person name="Hitch T.C.A."/>
            <person name="Clavel T."/>
        </authorList>
    </citation>
    <scope>NUCLEOTIDE SEQUENCE [LARGE SCALE GENOMIC DNA]</scope>
    <source>
        <strain evidence="2 3">CLA-SR-H021</strain>
    </source>
</reference>
<keyword evidence="3" id="KW-1185">Reference proteome</keyword>